<dbReference type="RefSeq" id="XP_007928179.1">
    <property type="nucleotide sequence ID" value="XM_007929988.1"/>
</dbReference>
<dbReference type="Proteomes" id="UP000016932">
    <property type="component" value="Unassembled WGS sequence"/>
</dbReference>
<dbReference type="GeneID" id="19337472"/>
<reference evidence="1 2" key="1">
    <citation type="journal article" date="2012" name="PLoS Pathog.">
        <title>Diverse lifestyles and strategies of plant pathogenesis encoded in the genomes of eighteen Dothideomycetes fungi.</title>
        <authorList>
            <person name="Ohm R.A."/>
            <person name="Feau N."/>
            <person name="Henrissat B."/>
            <person name="Schoch C.L."/>
            <person name="Horwitz B.A."/>
            <person name="Barry K.W."/>
            <person name="Condon B.J."/>
            <person name="Copeland A.C."/>
            <person name="Dhillon B."/>
            <person name="Glaser F."/>
            <person name="Hesse C.N."/>
            <person name="Kosti I."/>
            <person name="LaButti K."/>
            <person name="Lindquist E.A."/>
            <person name="Lucas S."/>
            <person name="Salamov A.A."/>
            <person name="Bradshaw R.E."/>
            <person name="Ciuffetti L."/>
            <person name="Hamelin R.C."/>
            <person name="Kema G.H.J."/>
            <person name="Lawrence C."/>
            <person name="Scott J.A."/>
            <person name="Spatafora J.W."/>
            <person name="Turgeon B.G."/>
            <person name="de Wit P.J.G.M."/>
            <person name="Zhong S."/>
            <person name="Goodwin S.B."/>
            <person name="Grigoriev I.V."/>
        </authorList>
    </citation>
    <scope>NUCLEOTIDE SEQUENCE [LARGE SCALE GENOMIC DNA]</scope>
    <source>
        <strain evidence="1 2">CIRAD86</strain>
    </source>
</reference>
<evidence type="ECO:0000313" key="2">
    <source>
        <dbReference type="Proteomes" id="UP000016932"/>
    </source>
</evidence>
<organism evidence="1 2">
    <name type="scientific">Pseudocercospora fijiensis (strain CIRAD86)</name>
    <name type="common">Black leaf streak disease fungus</name>
    <name type="synonym">Mycosphaerella fijiensis</name>
    <dbReference type="NCBI Taxonomy" id="383855"/>
    <lineage>
        <taxon>Eukaryota</taxon>
        <taxon>Fungi</taxon>
        <taxon>Dikarya</taxon>
        <taxon>Ascomycota</taxon>
        <taxon>Pezizomycotina</taxon>
        <taxon>Dothideomycetes</taxon>
        <taxon>Dothideomycetidae</taxon>
        <taxon>Mycosphaerellales</taxon>
        <taxon>Mycosphaerellaceae</taxon>
        <taxon>Pseudocercospora</taxon>
    </lineage>
</organism>
<dbReference type="AlphaFoldDB" id="M3A873"/>
<accession>M3A873</accession>
<protein>
    <submittedName>
        <fullName evidence="1">Uncharacterized protein</fullName>
    </submittedName>
</protein>
<sequence>MRSVSSVKRASWSRVKSKSVHAVSTNTEATSLYEPIHAIKSSAFQAHTRTHAHTAGSSDVFDTPVRLLKKETRSLLLHERFVHTSYGISTGISMKSVCESLEAGHSTH</sequence>
<keyword evidence="2" id="KW-1185">Reference proteome</keyword>
<dbReference type="EMBL" id="KB446560">
    <property type="protein sequence ID" value="EME80801.1"/>
    <property type="molecule type" value="Genomic_DNA"/>
</dbReference>
<dbReference type="VEuPathDB" id="FungiDB:MYCFIDRAFT_211668"/>
<evidence type="ECO:0000313" key="1">
    <source>
        <dbReference type="EMBL" id="EME80801.1"/>
    </source>
</evidence>
<dbReference type="HOGENOM" id="CLU_2198098_0_0_1"/>
<proteinExistence type="predicted"/>
<gene>
    <name evidence="1" type="ORF">MYCFIDRAFT_211668</name>
</gene>
<name>M3A873_PSEFD</name>
<dbReference type="KEGG" id="pfj:MYCFIDRAFT_211668"/>